<name>A0A1V4KYC6_PATFA</name>
<sequence>MKGIQYFTPMNVQEDSYRSGAQAVVPHELSRWLCHRPSPAPSMGVSSTGRTSGFQSDSQQNSMREPGGCLDAMLKKQRAVWRALQRGVRTRRRRTNASRSRARIRSSHLKNRKTPSTRKWTLIPV</sequence>
<keyword evidence="3" id="KW-1185">Reference proteome</keyword>
<evidence type="ECO:0000313" key="3">
    <source>
        <dbReference type="Proteomes" id="UP000190648"/>
    </source>
</evidence>
<feature type="region of interest" description="Disordered" evidence="1">
    <location>
        <begin position="85"/>
        <end position="125"/>
    </location>
</feature>
<evidence type="ECO:0000313" key="2">
    <source>
        <dbReference type="EMBL" id="OPJ89494.1"/>
    </source>
</evidence>
<feature type="compositionally biased region" description="Polar residues" evidence="1">
    <location>
        <begin position="44"/>
        <end position="63"/>
    </location>
</feature>
<feature type="region of interest" description="Disordered" evidence="1">
    <location>
        <begin position="35"/>
        <end position="67"/>
    </location>
</feature>
<organism evidence="2 3">
    <name type="scientific">Patagioenas fasciata monilis</name>
    <dbReference type="NCBI Taxonomy" id="372326"/>
    <lineage>
        <taxon>Eukaryota</taxon>
        <taxon>Metazoa</taxon>
        <taxon>Chordata</taxon>
        <taxon>Craniata</taxon>
        <taxon>Vertebrata</taxon>
        <taxon>Euteleostomi</taxon>
        <taxon>Archelosauria</taxon>
        <taxon>Archosauria</taxon>
        <taxon>Dinosauria</taxon>
        <taxon>Saurischia</taxon>
        <taxon>Theropoda</taxon>
        <taxon>Coelurosauria</taxon>
        <taxon>Aves</taxon>
        <taxon>Neognathae</taxon>
        <taxon>Neoaves</taxon>
        <taxon>Columbimorphae</taxon>
        <taxon>Columbiformes</taxon>
        <taxon>Columbidae</taxon>
        <taxon>Patagioenas</taxon>
    </lineage>
</organism>
<gene>
    <name evidence="2" type="ORF">AV530_003707</name>
</gene>
<dbReference type="AlphaFoldDB" id="A0A1V4KYC6"/>
<dbReference type="Proteomes" id="UP000190648">
    <property type="component" value="Unassembled WGS sequence"/>
</dbReference>
<feature type="compositionally biased region" description="Basic residues" evidence="1">
    <location>
        <begin position="88"/>
        <end position="116"/>
    </location>
</feature>
<comment type="caution">
    <text evidence="2">The sequence shown here is derived from an EMBL/GenBank/DDBJ whole genome shotgun (WGS) entry which is preliminary data.</text>
</comment>
<evidence type="ECO:0000256" key="1">
    <source>
        <dbReference type="SAM" id="MobiDB-lite"/>
    </source>
</evidence>
<protein>
    <submittedName>
        <fullName evidence="2">Uncharacterized protein</fullName>
    </submittedName>
</protein>
<dbReference type="EMBL" id="LSYS01001150">
    <property type="protein sequence ID" value="OPJ89494.1"/>
    <property type="molecule type" value="Genomic_DNA"/>
</dbReference>
<proteinExistence type="predicted"/>
<accession>A0A1V4KYC6</accession>
<reference evidence="2 3" key="1">
    <citation type="submission" date="2016-02" db="EMBL/GenBank/DDBJ databases">
        <title>Band-tailed pigeon sequencing and assembly.</title>
        <authorList>
            <person name="Soares A.E."/>
            <person name="Novak B.J."/>
            <person name="Rice E.S."/>
            <person name="O'Connell B."/>
            <person name="Chang D."/>
            <person name="Weber S."/>
            <person name="Shapiro B."/>
        </authorList>
    </citation>
    <scope>NUCLEOTIDE SEQUENCE [LARGE SCALE GENOMIC DNA]</scope>
    <source>
        <strain evidence="2">BTP2013</strain>
        <tissue evidence="2">Blood</tissue>
    </source>
</reference>